<accession>A0A5C7ANM6</accession>
<comment type="caution">
    <text evidence="4">The sequence shown here is derived from an EMBL/GenBank/DDBJ whole genome shotgun (WGS) entry which is preliminary data.</text>
</comment>
<sequence>METEKLLKYIKGLASQEEAKSVVNWMNTSERNIQIFNDLKAKYITLTFEETLKVVKTDKAYNVYKKRINKKRTHLSNLFKYAALIVICLGVGYSYFMLNNSSNNIIPEDAIVLQLETGETQIITENNVAVLADSKGNNYGQQKGNVLHYNYNTKTDKLIYNTLKVPYGKRFDVVLSDSTKVTLNAGSSLKYPVKFLKGFNREVFITGEAFFNVTKDKAHPFIVKAEGVNVKVLGTQFNVSSYPEDIETKTVLVEGAVSLFNEEIDEAETQTRLTPGELAVLNRGTGDLIIENVDVSLYTSWINGVVSFKHEPFKNIIRKLERYYDVSIQCNDNALNNTTFTASFNNASIEYILGTFKENYSINYTINNTTNKPTIIIN</sequence>
<dbReference type="AlphaFoldDB" id="A0A5C7ANM6"/>
<dbReference type="Pfam" id="PF04773">
    <property type="entry name" value="FecR"/>
    <property type="match status" value="1"/>
</dbReference>
<proteinExistence type="predicted"/>
<dbReference type="PIRSF" id="PIRSF018266">
    <property type="entry name" value="FecR"/>
    <property type="match status" value="1"/>
</dbReference>
<dbReference type="InterPro" id="IPR006860">
    <property type="entry name" value="FecR"/>
</dbReference>
<keyword evidence="1" id="KW-0812">Transmembrane</keyword>
<dbReference type="EMBL" id="VOSC01000025">
    <property type="protein sequence ID" value="TXE09937.1"/>
    <property type="molecule type" value="Genomic_DNA"/>
</dbReference>
<dbReference type="RefSeq" id="WP_147135598.1">
    <property type="nucleotide sequence ID" value="NZ_VOSC01000025.1"/>
</dbReference>
<name>A0A5C7ANM6_9FLAO</name>
<keyword evidence="1" id="KW-1133">Transmembrane helix</keyword>
<dbReference type="PANTHER" id="PTHR30273:SF2">
    <property type="entry name" value="PROTEIN FECR"/>
    <property type="match status" value="1"/>
</dbReference>
<dbReference type="Gene3D" id="3.55.50.30">
    <property type="match status" value="1"/>
</dbReference>
<evidence type="ECO:0000256" key="1">
    <source>
        <dbReference type="SAM" id="Phobius"/>
    </source>
</evidence>
<feature type="domain" description="Protein FecR C-terminal" evidence="3">
    <location>
        <begin position="307"/>
        <end position="370"/>
    </location>
</feature>
<dbReference type="InterPro" id="IPR012373">
    <property type="entry name" value="Ferrdict_sens_TM"/>
</dbReference>
<dbReference type="Gene3D" id="2.60.120.1440">
    <property type="match status" value="1"/>
</dbReference>
<dbReference type="InterPro" id="IPR032508">
    <property type="entry name" value="FecR_C"/>
</dbReference>
<dbReference type="Proteomes" id="UP000321790">
    <property type="component" value="Unassembled WGS sequence"/>
</dbReference>
<reference evidence="5" key="1">
    <citation type="submission" date="2019-08" db="EMBL/GenBank/DDBJ databases">
        <title>Seonamhaeicola sediminis sp. nov., isolated from marine sediment.</title>
        <authorList>
            <person name="Cao W.R."/>
        </authorList>
    </citation>
    <scope>NUCLEOTIDE SEQUENCE [LARGE SCALE GENOMIC DNA]</scope>
    <source>
        <strain evidence="5">Gy8</strain>
    </source>
</reference>
<protein>
    <submittedName>
        <fullName evidence="4">DUF4974 domain-containing protein</fullName>
    </submittedName>
</protein>
<evidence type="ECO:0000259" key="3">
    <source>
        <dbReference type="Pfam" id="PF16344"/>
    </source>
</evidence>
<feature type="transmembrane region" description="Helical" evidence="1">
    <location>
        <begin position="78"/>
        <end position="98"/>
    </location>
</feature>
<dbReference type="Pfam" id="PF16344">
    <property type="entry name" value="FecR_C"/>
    <property type="match status" value="1"/>
</dbReference>
<evidence type="ECO:0000313" key="5">
    <source>
        <dbReference type="Proteomes" id="UP000321790"/>
    </source>
</evidence>
<gene>
    <name evidence="4" type="ORF">FUA26_10660</name>
</gene>
<organism evidence="4 5">
    <name type="scientific">Seonamhaeicola algicola</name>
    <dbReference type="NCBI Taxonomy" id="1719036"/>
    <lineage>
        <taxon>Bacteria</taxon>
        <taxon>Pseudomonadati</taxon>
        <taxon>Bacteroidota</taxon>
        <taxon>Flavobacteriia</taxon>
        <taxon>Flavobacteriales</taxon>
        <taxon>Flavobacteriaceae</taxon>
    </lineage>
</organism>
<keyword evidence="1" id="KW-0472">Membrane</keyword>
<evidence type="ECO:0000259" key="2">
    <source>
        <dbReference type="Pfam" id="PF04773"/>
    </source>
</evidence>
<keyword evidence="5" id="KW-1185">Reference proteome</keyword>
<feature type="domain" description="FecR protein" evidence="2">
    <location>
        <begin position="163"/>
        <end position="257"/>
    </location>
</feature>
<evidence type="ECO:0000313" key="4">
    <source>
        <dbReference type="EMBL" id="TXE09937.1"/>
    </source>
</evidence>
<dbReference type="OrthoDB" id="704021at2"/>
<dbReference type="GO" id="GO:0016989">
    <property type="term" value="F:sigma factor antagonist activity"/>
    <property type="evidence" value="ECO:0007669"/>
    <property type="project" value="TreeGrafter"/>
</dbReference>
<dbReference type="PANTHER" id="PTHR30273">
    <property type="entry name" value="PERIPLASMIC SIGNAL SENSOR AND SIGMA FACTOR ACTIVATOR FECR-RELATED"/>
    <property type="match status" value="1"/>
</dbReference>